<evidence type="ECO:0000313" key="3">
    <source>
        <dbReference type="Proteomes" id="UP000295705"/>
    </source>
</evidence>
<dbReference type="PANTHER" id="PTHR33164:SF43">
    <property type="entry name" value="HTH-TYPE TRANSCRIPTIONAL REPRESSOR YETL"/>
    <property type="match status" value="1"/>
</dbReference>
<dbReference type="SMART" id="SM00347">
    <property type="entry name" value="HTH_MARR"/>
    <property type="match status" value="1"/>
</dbReference>
<dbReference type="PRINTS" id="PR00598">
    <property type="entry name" value="HTHMARR"/>
</dbReference>
<dbReference type="Gene3D" id="1.10.10.10">
    <property type="entry name" value="Winged helix-like DNA-binding domain superfamily/Winged helix DNA-binding domain"/>
    <property type="match status" value="1"/>
</dbReference>
<dbReference type="InterPro" id="IPR039422">
    <property type="entry name" value="MarR/SlyA-like"/>
</dbReference>
<dbReference type="AlphaFoldDB" id="A0A4R6VAJ9"/>
<dbReference type="SUPFAM" id="SSF46785">
    <property type="entry name" value="Winged helix' DNA-binding domain"/>
    <property type="match status" value="1"/>
</dbReference>
<accession>A0A4R6VAJ9</accession>
<comment type="caution">
    <text evidence="2">The sequence shown here is derived from an EMBL/GenBank/DDBJ whole genome shotgun (WGS) entry which is preliminary data.</text>
</comment>
<dbReference type="PANTHER" id="PTHR33164">
    <property type="entry name" value="TRANSCRIPTIONAL REGULATOR, MARR FAMILY"/>
    <property type="match status" value="1"/>
</dbReference>
<dbReference type="GO" id="GO:0006950">
    <property type="term" value="P:response to stress"/>
    <property type="evidence" value="ECO:0007669"/>
    <property type="project" value="TreeGrafter"/>
</dbReference>
<evidence type="ECO:0000259" key="1">
    <source>
        <dbReference type="PROSITE" id="PS50995"/>
    </source>
</evidence>
<dbReference type="Proteomes" id="UP000295705">
    <property type="component" value="Unassembled WGS sequence"/>
</dbReference>
<dbReference type="Pfam" id="PF01047">
    <property type="entry name" value="MarR"/>
    <property type="match status" value="1"/>
</dbReference>
<dbReference type="PROSITE" id="PS50995">
    <property type="entry name" value="HTH_MARR_2"/>
    <property type="match status" value="1"/>
</dbReference>
<dbReference type="GO" id="GO:0003677">
    <property type="term" value="F:DNA binding"/>
    <property type="evidence" value="ECO:0007669"/>
    <property type="project" value="UniProtKB-KW"/>
</dbReference>
<keyword evidence="3" id="KW-1185">Reference proteome</keyword>
<name>A0A4R6VAJ9_9PSEU</name>
<dbReference type="InterPro" id="IPR000835">
    <property type="entry name" value="HTH_MarR-typ"/>
</dbReference>
<gene>
    <name evidence="2" type="ORF">EV188_104655</name>
</gene>
<dbReference type="InterPro" id="IPR036388">
    <property type="entry name" value="WH-like_DNA-bd_sf"/>
</dbReference>
<dbReference type="InterPro" id="IPR036390">
    <property type="entry name" value="WH_DNA-bd_sf"/>
</dbReference>
<dbReference type="GO" id="GO:0003700">
    <property type="term" value="F:DNA-binding transcription factor activity"/>
    <property type="evidence" value="ECO:0007669"/>
    <property type="project" value="InterPro"/>
</dbReference>
<dbReference type="EMBL" id="SNYO01000004">
    <property type="protein sequence ID" value="TDQ58906.1"/>
    <property type="molecule type" value="Genomic_DNA"/>
</dbReference>
<dbReference type="OrthoDB" id="3694026at2"/>
<evidence type="ECO:0000313" key="2">
    <source>
        <dbReference type="EMBL" id="TDQ58906.1"/>
    </source>
</evidence>
<dbReference type="CDD" id="cd00090">
    <property type="entry name" value="HTH_ARSR"/>
    <property type="match status" value="1"/>
</dbReference>
<keyword evidence="2" id="KW-0238">DNA-binding</keyword>
<organism evidence="2 3">
    <name type="scientific">Actinomycetospora succinea</name>
    <dbReference type="NCBI Taxonomy" id="663603"/>
    <lineage>
        <taxon>Bacteria</taxon>
        <taxon>Bacillati</taxon>
        <taxon>Actinomycetota</taxon>
        <taxon>Actinomycetes</taxon>
        <taxon>Pseudonocardiales</taxon>
        <taxon>Pseudonocardiaceae</taxon>
        <taxon>Actinomycetospora</taxon>
    </lineage>
</organism>
<dbReference type="InterPro" id="IPR011991">
    <property type="entry name" value="ArsR-like_HTH"/>
</dbReference>
<feature type="domain" description="HTH marR-type" evidence="1">
    <location>
        <begin position="11"/>
        <end position="150"/>
    </location>
</feature>
<reference evidence="2 3" key="1">
    <citation type="submission" date="2019-03" db="EMBL/GenBank/DDBJ databases">
        <title>Genomic Encyclopedia of Type Strains, Phase IV (KMG-IV): sequencing the most valuable type-strain genomes for metagenomic binning, comparative biology and taxonomic classification.</title>
        <authorList>
            <person name="Goeker M."/>
        </authorList>
    </citation>
    <scope>NUCLEOTIDE SEQUENCE [LARGE SCALE GENOMIC DNA]</scope>
    <source>
        <strain evidence="2 3">DSM 45775</strain>
    </source>
</reference>
<proteinExistence type="predicted"/>
<protein>
    <submittedName>
        <fullName evidence="2">DNA-binding MarR family transcriptional regulator</fullName>
    </submittedName>
</protein>
<sequence>MHGVSDDAIREEPALAALDDTTLAVRRLISASQDLTVRTARRLAMNVSDMTAIMQLSEHGPMGVAELARRLGVSSPATSVLVDRLEKAGHVARVRDTLDRRRVRITDTPAGRAATLAAWLPAIEEIDEVSRSLSASERDVARDLLDRLTRAMARRAEA</sequence>